<evidence type="ECO:0000313" key="2">
    <source>
        <dbReference type="Proteomes" id="UP001152798"/>
    </source>
</evidence>
<name>A0A9P0EBF2_NEZVI</name>
<dbReference type="Proteomes" id="UP001152798">
    <property type="component" value="Chromosome 3"/>
</dbReference>
<accession>A0A9P0EBF2</accession>
<evidence type="ECO:0000313" key="1">
    <source>
        <dbReference type="EMBL" id="CAH1395096.1"/>
    </source>
</evidence>
<keyword evidence="2" id="KW-1185">Reference proteome</keyword>
<gene>
    <name evidence="1" type="ORF">NEZAVI_LOCUS5428</name>
</gene>
<dbReference type="EMBL" id="OV725079">
    <property type="protein sequence ID" value="CAH1395096.1"/>
    <property type="molecule type" value="Genomic_DNA"/>
</dbReference>
<reference evidence="1" key="1">
    <citation type="submission" date="2022-01" db="EMBL/GenBank/DDBJ databases">
        <authorList>
            <person name="King R."/>
        </authorList>
    </citation>
    <scope>NUCLEOTIDE SEQUENCE</scope>
</reference>
<protein>
    <submittedName>
        <fullName evidence="1">Uncharacterized protein</fullName>
    </submittedName>
</protein>
<organism evidence="1 2">
    <name type="scientific">Nezara viridula</name>
    <name type="common">Southern green stink bug</name>
    <name type="synonym">Cimex viridulus</name>
    <dbReference type="NCBI Taxonomy" id="85310"/>
    <lineage>
        <taxon>Eukaryota</taxon>
        <taxon>Metazoa</taxon>
        <taxon>Ecdysozoa</taxon>
        <taxon>Arthropoda</taxon>
        <taxon>Hexapoda</taxon>
        <taxon>Insecta</taxon>
        <taxon>Pterygota</taxon>
        <taxon>Neoptera</taxon>
        <taxon>Paraneoptera</taxon>
        <taxon>Hemiptera</taxon>
        <taxon>Heteroptera</taxon>
        <taxon>Panheteroptera</taxon>
        <taxon>Pentatomomorpha</taxon>
        <taxon>Pentatomoidea</taxon>
        <taxon>Pentatomidae</taxon>
        <taxon>Pentatominae</taxon>
        <taxon>Nezara</taxon>
    </lineage>
</organism>
<proteinExistence type="predicted"/>
<sequence>MTWEVSVKEAFDRRDIDWRRRWQLAQDREWIQLYKKTAHTARRWGPFLIPRGEGKDEPAGCLSWRRSNSSTVIKIALLLLLALFGDVGSNDKRQFNEICLPAMDSDQRKTAL</sequence>
<dbReference type="AlphaFoldDB" id="A0A9P0EBF2"/>